<feature type="domain" description="Ketopantoate reductase N-terminal" evidence="2">
    <location>
        <begin position="1"/>
        <end position="156"/>
    </location>
</feature>
<dbReference type="AlphaFoldDB" id="A0A6V8KDF7"/>
<dbReference type="FunFam" id="1.10.1040.10:FF:000017">
    <property type="entry name" value="2-dehydropantoate 2-reductase"/>
    <property type="match status" value="1"/>
</dbReference>
<dbReference type="InterPro" id="IPR013332">
    <property type="entry name" value="KPR_N"/>
</dbReference>
<keyword evidence="5" id="KW-1185">Reference proteome</keyword>
<feature type="compositionally biased region" description="Basic and acidic residues" evidence="1">
    <location>
        <begin position="350"/>
        <end position="362"/>
    </location>
</feature>
<accession>A0A6V8KDF7</accession>
<feature type="domain" description="Ketopantoate reductase C-terminal" evidence="3">
    <location>
        <begin position="184"/>
        <end position="302"/>
    </location>
</feature>
<dbReference type="Gene3D" id="1.10.1040.10">
    <property type="entry name" value="N-(1-d-carboxylethyl)-l-norvaline Dehydrogenase, domain 2"/>
    <property type="match status" value="1"/>
</dbReference>
<dbReference type="SUPFAM" id="SSF51735">
    <property type="entry name" value="NAD(P)-binding Rossmann-fold domains"/>
    <property type="match status" value="1"/>
</dbReference>
<dbReference type="Pfam" id="PF08546">
    <property type="entry name" value="ApbA_C"/>
    <property type="match status" value="1"/>
</dbReference>
<dbReference type="NCBIfam" id="NF005089">
    <property type="entry name" value="PRK06522.1-4"/>
    <property type="match status" value="1"/>
</dbReference>
<evidence type="ECO:0000313" key="4">
    <source>
        <dbReference type="EMBL" id="GFJ83253.1"/>
    </source>
</evidence>
<dbReference type="Pfam" id="PF02558">
    <property type="entry name" value="ApbA"/>
    <property type="match status" value="1"/>
</dbReference>
<dbReference type="EMBL" id="BLPF01000003">
    <property type="protein sequence ID" value="GFJ83253.1"/>
    <property type="molecule type" value="Genomic_DNA"/>
</dbReference>
<dbReference type="Proteomes" id="UP000482800">
    <property type="component" value="Unassembled WGS sequence"/>
</dbReference>
<evidence type="ECO:0000313" key="5">
    <source>
        <dbReference type="Proteomes" id="UP000482800"/>
    </source>
</evidence>
<dbReference type="InterPro" id="IPR013752">
    <property type="entry name" value="KPA_reductase"/>
</dbReference>
<dbReference type="PANTHER" id="PTHR21708">
    <property type="entry name" value="PROBABLE 2-DEHYDROPANTOATE 2-REDUCTASE"/>
    <property type="match status" value="1"/>
</dbReference>
<feature type="compositionally biased region" description="Low complexity" evidence="1">
    <location>
        <begin position="336"/>
        <end position="346"/>
    </location>
</feature>
<sequence>MIGARLAASGCTTAALARGRTLDALRTHGWRLRTAGGVIGGPVTASDDPSALGPQDVVLLTVKAHALPALAPTLAPLLGPRTTVVPAINGVPWWFFDGAGGEFDGLRLRAVDPDGTVAAAIPTARVVGCVVHLSASVEEPGLARHHAGDSLILGEPAGGTSGRLEALAAVVGEAGFNVTVSTRIQQDIWYKLWGNMTMNPISALTGATADRILDDELVNGFVRAVMGEAAAIGERIGCPIAQSAEDRNQVTRRLGAFRTSMLQDAEAGRPLELDAMVTVVREIAQATGTPTPHMDALLGLTRLNARVRGLYPRDLDSAPTPHDPRQRCRAGRGCRRSGATASGGPRPRSHPPEREPFLSRPP</sequence>
<feature type="compositionally biased region" description="Basic and acidic residues" evidence="1">
    <location>
        <begin position="311"/>
        <end position="326"/>
    </location>
</feature>
<evidence type="ECO:0000259" key="2">
    <source>
        <dbReference type="Pfam" id="PF02558"/>
    </source>
</evidence>
<evidence type="ECO:0000256" key="1">
    <source>
        <dbReference type="SAM" id="MobiDB-lite"/>
    </source>
</evidence>
<comment type="caution">
    <text evidence="4">The sequence shown here is derived from an EMBL/GenBank/DDBJ whole genome shotgun (WGS) entry which is preliminary data.</text>
</comment>
<dbReference type="Gene3D" id="3.40.50.720">
    <property type="entry name" value="NAD(P)-binding Rossmann-like Domain"/>
    <property type="match status" value="1"/>
</dbReference>
<dbReference type="InterPro" id="IPR036291">
    <property type="entry name" value="NAD(P)-bd_dom_sf"/>
</dbReference>
<protein>
    <submittedName>
        <fullName evidence="4">2-dehydropantoate 2-reductase</fullName>
    </submittedName>
</protein>
<dbReference type="InterPro" id="IPR051402">
    <property type="entry name" value="KPR-Related"/>
</dbReference>
<feature type="region of interest" description="Disordered" evidence="1">
    <location>
        <begin position="311"/>
        <end position="362"/>
    </location>
</feature>
<reference evidence="4 5" key="1">
    <citation type="submission" date="2020-03" db="EMBL/GenBank/DDBJ databases">
        <title>Whole genome shotgun sequence of Phytohabitans houttuyneae NBRC 108639.</title>
        <authorList>
            <person name="Komaki H."/>
            <person name="Tamura T."/>
        </authorList>
    </citation>
    <scope>NUCLEOTIDE SEQUENCE [LARGE SCALE GENOMIC DNA]</scope>
    <source>
        <strain evidence="4 5">NBRC 108639</strain>
    </source>
</reference>
<dbReference type="PANTHER" id="PTHR21708:SF45">
    <property type="entry name" value="2-DEHYDROPANTOATE 2-REDUCTASE"/>
    <property type="match status" value="1"/>
</dbReference>
<dbReference type="SUPFAM" id="SSF48179">
    <property type="entry name" value="6-phosphogluconate dehydrogenase C-terminal domain-like"/>
    <property type="match status" value="1"/>
</dbReference>
<organism evidence="4 5">
    <name type="scientific">Phytohabitans houttuyneae</name>
    <dbReference type="NCBI Taxonomy" id="1076126"/>
    <lineage>
        <taxon>Bacteria</taxon>
        <taxon>Bacillati</taxon>
        <taxon>Actinomycetota</taxon>
        <taxon>Actinomycetes</taxon>
        <taxon>Micromonosporales</taxon>
        <taxon>Micromonosporaceae</taxon>
    </lineage>
</organism>
<reference evidence="4 5" key="2">
    <citation type="submission" date="2020-03" db="EMBL/GenBank/DDBJ databases">
        <authorList>
            <person name="Ichikawa N."/>
            <person name="Kimura A."/>
            <person name="Kitahashi Y."/>
            <person name="Uohara A."/>
        </authorList>
    </citation>
    <scope>NUCLEOTIDE SEQUENCE [LARGE SCALE GENOMIC DNA]</scope>
    <source>
        <strain evidence="4 5">NBRC 108639</strain>
    </source>
</reference>
<evidence type="ECO:0000259" key="3">
    <source>
        <dbReference type="Pfam" id="PF08546"/>
    </source>
</evidence>
<name>A0A6V8KDF7_9ACTN</name>
<dbReference type="InterPro" id="IPR013328">
    <property type="entry name" value="6PGD_dom2"/>
</dbReference>
<dbReference type="GO" id="GO:0005737">
    <property type="term" value="C:cytoplasm"/>
    <property type="evidence" value="ECO:0007669"/>
    <property type="project" value="TreeGrafter"/>
</dbReference>
<proteinExistence type="predicted"/>
<dbReference type="InterPro" id="IPR008927">
    <property type="entry name" value="6-PGluconate_DH-like_C_sf"/>
</dbReference>
<gene>
    <name evidence="4" type="ORF">Phou_074330</name>
</gene>